<dbReference type="NCBIfam" id="TIGR02180">
    <property type="entry name" value="GRX_euk"/>
    <property type="match status" value="1"/>
</dbReference>
<evidence type="ECO:0000256" key="6">
    <source>
        <dbReference type="ARBA" id="ARBA00035808"/>
    </source>
</evidence>
<dbReference type="InterPro" id="IPR011899">
    <property type="entry name" value="Glutaredoxin_euk/vir"/>
</dbReference>
<evidence type="ECO:0000256" key="3">
    <source>
        <dbReference type="ARBA" id="ARBA00022982"/>
    </source>
</evidence>
<dbReference type="GeneID" id="68354279"/>
<dbReference type="PROSITE" id="PS00195">
    <property type="entry name" value="GLUTAREDOXIN_1"/>
    <property type="match status" value="1"/>
</dbReference>
<evidence type="ECO:0000256" key="1">
    <source>
        <dbReference type="ARBA" id="ARBA00000217"/>
    </source>
</evidence>
<dbReference type="InterPro" id="IPR011767">
    <property type="entry name" value="GLR_AS"/>
</dbReference>
<comment type="caution">
    <text evidence="9">The sequence shown here is derived from an EMBL/GenBank/DDBJ whole genome shotgun (WGS) entry which is preliminary data.</text>
</comment>
<dbReference type="Proteomes" id="UP000824596">
    <property type="component" value="Unassembled WGS sequence"/>
</dbReference>
<dbReference type="GO" id="GO:0004364">
    <property type="term" value="F:glutathione transferase activity"/>
    <property type="evidence" value="ECO:0007669"/>
    <property type="project" value="UniProtKB-EC"/>
</dbReference>
<comment type="catalytic activity">
    <reaction evidence="7">
        <text>RX + glutathione = an S-substituted glutathione + a halide anion + H(+)</text>
        <dbReference type="Rhea" id="RHEA:16437"/>
        <dbReference type="ChEBI" id="CHEBI:15378"/>
        <dbReference type="ChEBI" id="CHEBI:16042"/>
        <dbReference type="ChEBI" id="CHEBI:17792"/>
        <dbReference type="ChEBI" id="CHEBI:57925"/>
        <dbReference type="ChEBI" id="CHEBI:90779"/>
        <dbReference type="EC" id="2.5.1.18"/>
    </reaction>
</comment>
<dbReference type="EMBL" id="JAIZPD010000004">
    <property type="protein sequence ID" value="KAH0964722.1"/>
    <property type="molecule type" value="Genomic_DNA"/>
</dbReference>
<keyword evidence="5" id="KW-0676">Redox-active center</keyword>
<accession>A0A9P8N4Y0</accession>
<dbReference type="FunFam" id="3.40.30.10:FF:000026">
    <property type="entry name" value="Glutaredoxin 2"/>
    <property type="match status" value="1"/>
</dbReference>
<comment type="catalytic activity">
    <reaction evidence="1">
        <text>2 glutathione + H2O2 = glutathione disulfide + 2 H2O</text>
        <dbReference type="Rhea" id="RHEA:16833"/>
        <dbReference type="ChEBI" id="CHEBI:15377"/>
        <dbReference type="ChEBI" id="CHEBI:16240"/>
        <dbReference type="ChEBI" id="CHEBI:57925"/>
        <dbReference type="ChEBI" id="CHEBI:58297"/>
        <dbReference type="EC" id="1.11.1.9"/>
    </reaction>
</comment>
<dbReference type="Gene3D" id="3.40.30.10">
    <property type="entry name" value="Glutaredoxin"/>
    <property type="match status" value="1"/>
</dbReference>
<dbReference type="GO" id="GO:0015038">
    <property type="term" value="F:glutathione disulfide oxidoreductase activity"/>
    <property type="evidence" value="ECO:0007669"/>
    <property type="project" value="TreeGrafter"/>
</dbReference>
<dbReference type="GO" id="GO:0034599">
    <property type="term" value="P:cellular response to oxidative stress"/>
    <property type="evidence" value="ECO:0007669"/>
    <property type="project" value="TreeGrafter"/>
</dbReference>
<keyword evidence="3" id="KW-0249">Electron transport</keyword>
<dbReference type="InterPro" id="IPR014025">
    <property type="entry name" value="Glutaredoxin_subgr"/>
</dbReference>
<organism evidence="9 10">
    <name type="scientific">Hirsutella rhossiliensis</name>
    <dbReference type="NCBI Taxonomy" id="111463"/>
    <lineage>
        <taxon>Eukaryota</taxon>
        <taxon>Fungi</taxon>
        <taxon>Dikarya</taxon>
        <taxon>Ascomycota</taxon>
        <taxon>Pezizomycotina</taxon>
        <taxon>Sordariomycetes</taxon>
        <taxon>Hypocreomycetidae</taxon>
        <taxon>Hypocreales</taxon>
        <taxon>Ophiocordycipitaceae</taxon>
        <taxon>Hirsutella</taxon>
    </lineage>
</organism>
<comment type="catalytic activity">
    <reaction evidence="6">
        <text>1-chloro-2,4-dinitrobenzene + glutathione = 2,4-dinitrophenyl-S-glutathione + chloride + H(+)</text>
        <dbReference type="Rhea" id="RHEA:51220"/>
        <dbReference type="ChEBI" id="CHEBI:15378"/>
        <dbReference type="ChEBI" id="CHEBI:17996"/>
        <dbReference type="ChEBI" id="CHEBI:34718"/>
        <dbReference type="ChEBI" id="CHEBI:57925"/>
        <dbReference type="ChEBI" id="CHEBI:133977"/>
        <dbReference type="EC" id="2.5.1.18"/>
    </reaction>
</comment>
<gene>
    <name evidence="9" type="ORF">HRG_05150</name>
</gene>
<evidence type="ECO:0000313" key="9">
    <source>
        <dbReference type="EMBL" id="KAH0964722.1"/>
    </source>
</evidence>
<feature type="domain" description="Glutaredoxin" evidence="8">
    <location>
        <begin position="17"/>
        <end position="78"/>
    </location>
</feature>
<dbReference type="GO" id="GO:0004602">
    <property type="term" value="F:glutathione peroxidase activity"/>
    <property type="evidence" value="ECO:0007669"/>
    <property type="project" value="UniProtKB-EC"/>
</dbReference>
<dbReference type="AlphaFoldDB" id="A0A9P8N4Y0"/>
<evidence type="ECO:0000256" key="7">
    <source>
        <dbReference type="ARBA" id="ARBA00047960"/>
    </source>
</evidence>
<evidence type="ECO:0000256" key="2">
    <source>
        <dbReference type="ARBA" id="ARBA00022448"/>
    </source>
</evidence>
<protein>
    <submittedName>
        <fullName evidence="9">Glutaredoxin domain-containing protein</fullName>
    </submittedName>
</protein>
<keyword evidence="10" id="KW-1185">Reference proteome</keyword>
<dbReference type="PANTHER" id="PTHR45694">
    <property type="entry name" value="GLUTAREDOXIN 2"/>
    <property type="match status" value="1"/>
</dbReference>
<dbReference type="PROSITE" id="PS00194">
    <property type="entry name" value="THIOREDOXIN_1"/>
    <property type="match status" value="1"/>
</dbReference>
<evidence type="ECO:0000256" key="5">
    <source>
        <dbReference type="ARBA" id="ARBA00023284"/>
    </source>
</evidence>
<dbReference type="InterPro" id="IPR017937">
    <property type="entry name" value="Thioredoxin_CS"/>
</dbReference>
<dbReference type="RefSeq" id="XP_044722235.1">
    <property type="nucleotide sequence ID" value="XM_044863621.1"/>
</dbReference>
<dbReference type="PANTHER" id="PTHR45694:SF18">
    <property type="entry name" value="GLUTAREDOXIN-1-RELATED"/>
    <property type="match status" value="1"/>
</dbReference>
<evidence type="ECO:0000256" key="4">
    <source>
        <dbReference type="ARBA" id="ARBA00023157"/>
    </source>
</evidence>
<sequence>MAAAKEKVQRLIDDNAVIVFSKSYCPYCAATKKTLDGLNAAYTVVELDKESEGGAMQDELEKITNQRTVPNVIIKKKPIGGNSDVQAKLKSGELEKLLKDAGSLKA</sequence>
<evidence type="ECO:0000313" key="10">
    <source>
        <dbReference type="Proteomes" id="UP000824596"/>
    </source>
</evidence>
<evidence type="ECO:0000259" key="8">
    <source>
        <dbReference type="Pfam" id="PF00462"/>
    </source>
</evidence>
<name>A0A9P8N4Y0_9HYPO</name>
<keyword evidence="4" id="KW-1015">Disulfide bond</keyword>
<dbReference type="OrthoDB" id="418495at2759"/>
<dbReference type="SUPFAM" id="SSF52833">
    <property type="entry name" value="Thioredoxin-like"/>
    <property type="match status" value="1"/>
</dbReference>
<dbReference type="PRINTS" id="PR00160">
    <property type="entry name" value="GLUTAREDOXIN"/>
</dbReference>
<dbReference type="GO" id="GO:0005737">
    <property type="term" value="C:cytoplasm"/>
    <property type="evidence" value="ECO:0007669"/>
    <property type="project" value="TreeGrafter"/>
</dbReference>
<dbReference type="CDD" id="cd03419">
    <property type="entry name" value="GRX_GRXh_1_2_like"/>
    <property type="match status" value="1"/>
</dbReference>
<keyword evidence="2" id="KW-0813">Transport</keyword>
<dbReference type="Pfam" id="PF00462">
    <property type="entry name" value="Glutaredoxin"/>
    <property type="match status" value="1"/>
</dbReference>
<dbReference type="GO" id="GO:0005634">
    <property type="term" value="C:nucleus"/>
    <property type="evidence" value="ECO:0007669"/>
    <property type="project" value="TreeGrafter"/>
</dbReference>
<proteinExistence type="predicted"/>
<dbReference type="PROSITE" id="PS51354">
    <property type="entry name" value="GLUTAREDOXIN_2"/>
    <property type="match status" value="1"/>
</dbReference>
<reference evidence="9" key="1">
    <citation type="submission" date="2021-09" db="EMBL/GenBank/DDBJ databases">
        <title>A high-quality genome of the endoparasitic fungus Hirsutella rhossiliensis with a comparison of Hirsutella genomes reveals transposable elements contributing to genome size variation.</title>
        <authorList>
            <person name="Lin R."/>
            <person name="Jiao Y."/>
            <person name="Sun X."/>
            <person name="Ling J."/>
            <person name="Xie B."/>
            <person name="Cheng X."/>
        </authorList>
    </citation>
    <scope>NUCLEOTIDE SEQUENCE</scope>
    <source>
        <strain evidence="9">HR02</strain>
    </source>
</reference>
<dbReference type="InterPro" id="IPR002109">
    <property type="entry name" value="Glutaredoxin"/>
</dbReference>
<dbReference type="InterPro" id="IPR036249">
    <property type="entry name" value="Thioredoxin-like_sf"/>
</dbReference>